<dbReference type="SMART" id="SM00729">
    <property type="entry name" value="Elp3"/>
    <property type="match status" value="1"/>
</dbReference>
<dbReference type="SUPFAM" id="SSF47781">
    <property type="entry name" value="RuvA domain 2-like"/>
    <property type="match status" value="1"/>
</dbReference>
<accession>A0A844Z5H1</accession>
<dbReference type="InterPro" id="IPR007197">
    <property type="entry name" value="rSAM"/>
</dbReference>
<gene>
    <name evidence="7" type="ORF">GRI35_02970</name>
</gene>
<keyword evidence="2" id="KW-0949">S-adenosyl-L-methionine</keyword>
<keyword evidence="4" id="KW-0408">Iron</keyword>
<evidence type="ECO:0000256" key="1">
    <source>
        <dbReference type="ARBA" id="ARBA00001966"/>
    </source>
</evidence>
<protein>
    <submittedName>
        <fullName evidence="7">Putative DNA modification/repair radical SAM protein</fullName>
    </submittedName>
</protein>
<dbReference type="NCBIfam" id="TIGR03916">
    <property type="entry name" value="rSAM_link_UDG"/>
    <property type="match status" value="1"/>
</dbReference>
<feature type="domain" description="Elp3/MiaA/NifB-like radical SAM core" evidence="6">
    <location>
        <begin position="59"/>
        <end position="286"/>
    </location>
</feature>
<evidence type="ECO:0000313" key="7">
    <source>
        <dbReference type="EMBL" id="MXO82337.1"/>
    </source>
</evidence>
<dbReference type="InterPro" id="IPR058240">
    <property type="entry name" value="rSAM_sf"/>
</dbReference>
<evidence type="ECO:0000256" key="3">
    <source>
        <dbReference type="ARBA" id="ARBA00022723"/>
    </source>
</evidence>
<comment type="caution">
    <text evidence="7">The sequence shown here is derived from an EMBL/GenBank/DDBJ whole genome shotgun (WGS) entry which is preliminary data.</text>
</comment>
<dbReference type="Proteomes" id="UP000460290">
    <property type="component" value="Unassembled WGS sequence"/>
</dbReference>
<evidence type="ECO:0000259" key="6">
    <source>
        <dbReference type="SMART" id="SM00729"/>
    </source>
</evidence>
<name>A0A844Z5H1_9SPHN</name>
<evidence type="ECO:0000313" key="8">
    <source>
        <dbReference type="Proteomes" id="UP000460290"/>
    </source>
</evidence>
<dbReference type="InterPro" id="IPR010994">
    <property type="entry name" value="RuvA_2-like"/>
</dbReference>
<evidence type="ECO:0000256" key="4">
    <source>
        <dbReference type="ARBA" id="ARBA00023004"/>
    </source>
</evidence>
<dbReference type="SFLD" id="SFLDG01102">
    <property type="entry name" value="Uncharacterised_Radical_SAM_Su"/>
    <property type="match status" value="1"/>
</dbReference>
<dbReference type="GO" id="GO:0051536">
    <property type="term" value="F:iron-sulfur cluster binding"/>
    <property type="evidence" value="ECO:0007669"/>
    <property type="project" value="UniProtKB-KW"/>
</dbReference>
<dbReference type="RefSeq" id="WP_160612734.1">
    <property type="nucleotide sequence ID" value="NZ_JAUFQM010000001.1"/>
</dbReference>
<comment type="cofactor">
    <cofactor evidence="1">
        <name>[4Fe-4S] cluster</name>
        <dbReference type="ChEBI" id="CHEBI:49883"/>
    </cofactor>
</comment>
<sequence length="414" mass="45921">MGPLSTIEKLGILADAAKYDASCASSGTAKKNSLGGKGIGSTEGMGICHAYAPDGRCISLLKILLTNHCIFDCHYCINRKSSNVRRARFTPQEVADLTISFYKRNYIEGLFLSSGIIKSSNFTMEQMVEAARILREECDFRGYIHLKTIPEADPELVHQAGLYADRVSINVELPTRKGLTRLAPDKDASQIEGAMGKVKSDIIEAKDAKKRFKHAPRFAPAGQSTQMIIGADAASDSDIVGRASKLYGGFGLRRVYYSAFSPIPDASAVLPLKRPPLIREHRLYQSDWLMRFYGYQVRDVQQAMGKDGNLPLDIDPKLAWALKFRSVFPLDVNRAPREQLLRVPGLGVTAVNRIIAARRHRTLRLDEVGKLTVSIAKVRPFICAADWRPTALTDRADLRKMLAPKQEQLELFAA</sequence>
<proteinExistence type="predicted"/>
<dbReference type="Pfam" id="PF13353">
    <property type="entry name" value="Fer4_12"/>
    <property type="match status" value="1"/>
</dbReference>
<evidence type="ECO:0000256" key="2">
    <source>
        <dbReference type="ARBA" id="ARBA00022691"/>
    </source>
</evidence>
<keyword evidence="5" id="KW-0411">Iron-sulfur</keyword>
<keyword evidence="3" id="KW-0479">Metal-binding</keyword>
<dbReference type="PANTHER" id="PTHR21180:SF9">
    <property type="entry name" value="TYPE II SECRETION SYSTEM PROTEIN K"/>
    <property type="match status" value="1"/>
</dbReference>
<dbReference type="EMBL" id="WTYZ01000001">
    <property type="protein sequence ID" value="MXO82337.1"/>
    <property type="molecule type" value="Genomic_DNA"/>
</dbReference>
<dbReference type="PANTHER" id="PTHR21180">
    <property type="entry name" value="ENDONUCLEASE/EXONUCLEASE/PHOSPHATASE FAMILY DOMAIN-CONTAINING PROTEIN 1"/>
    <property type="match status" value="1"/>
</dbReference>
<dbReference type="AlphaFoldDB" id="A0A844Z5H1"/>
<reference evidence="7 8" key="1">
    <citation type="submission" date="2019-12" db="EMBL/GenBank/DDBJ databases">
        <title>Genomic-based taxomic classification of the family Erythrobacteraceae.</title>
        <authorList>
            <person name="Xu L."/>
        </authorList>
    </citation>
    <scope>NUCLEOTIDE SEQUENCE [LARGE SCALE GENOMIC DNA]</scope>
    <source>
        <strain evidence="7 8">KCTC 42006</strain>
    </source>
</reference>
<dbReference type="CDD" id="cd01335">
    <property type="entry name" value="Radical_SAM"/>
    <property type="match status" value="1"/>
</dbReference>
<evidence type="ECO:0000256" key="5">
    <source>
        <dbReference type="ARBA" id="ARBA00023014"/>
    </source>
</evidence>
<dbReference type="GO" id="GO:0003824">
    <property type="term" value="F:catalytic activity"/>
    <property type="evidence" value="ECO:0007669"/>
    <property type="project" value="InterPro"/>
</dbReference>
<dbReference type="InterPro" id="IPR051675">
    <property type="entry name" value="Endo/Exo/Phosphatase_dom_1"/>
</dbReference>
<dbReference type="SFLD" id="SFLDS00029">
    <property type="entry name" value="Radical_SAM"/>
    <property type="match status" value="1"/>
</dbReference>
<dbReference type="InterPro" id="IPR023874">
    <property type="entry name" value="DNA_rSAM_put"/>
</dbReference>
<dbReference type="GO" id="GO:0046872">
    <property type="term" value="F:metal ion binding"/>
    <property type="evidence" value="ECO:0007669"/>
    <property type="project" value="UniProtKB-KW"/>
</dbReference>
<dbReference type="InterPro" id="IPR006638">
    <property type="entry name" value="Elp3/MiaA/NifB-like_rSAM"/>
</dbReference>
<keyword evidence="8" id="KW-1185">Reference proteome</keyword>
<dbReference type="SUPFAM" id="SSF102114">
    <property type="entry name" value="Radical SAM enzymes"/>
    <property type="match status" value="1"/>
</dbReference>
<dbReference type="Gene3D" id="3.20.20.70">
    <property type="entry name" value="Aldolase class I"/>
    <property type="match status" value="1"/>
</dbReference>
<dbReference type="OrthoDB" id="9801154at2"/>
<dbReference type="InterPro" id="IPR013785">
    <property type="entry name" value="Aldolase_TIM"/>
</dbReference>
<organism evidence="7 8">
    <name type="scientific">Pontixanthobacter aestiaquae</name>
    <dbReference type="NCBI Taxonomy" id="1509367"/>
    <lineage>
        <taxon>Bacteria</taxon>
        <taxon>Pseudomonadati</taxon>
        <taxon>Pseudomonadota</taxon>
        <taxon>Alphaproteobacteria</taxon>
        <taxon>Sphingomonadales</taxon>
        <taxon>Erythrobacteraceae</taxon>
        <taxon>Pontixanthobacter</taxon>
    </lineage>
</organism>